<dbReference type="RefSeq" id="WP_284239915.1">
    <property type="nucleotide sequence ID" value="NZ_BSSQ01000014.1"/>
</dbReference>
<dbReference type="InterPro" id="IPR010982">
    <property type="entry name" value="Lambda_DNA-bd_dom_sf"/>
</dbReference>
<dbReference type="SUPFAM" id="SSF47413">
    <property type="entry name" value="lambda repressor-like DNA-binding domains"/>
    <property type="match status" value="1"/>
</dbReference>
<reference evidence="2 3" key="1">
    <citation type="submission" date="2023-03" db="EMBL/GenBank/DDBJ databases">
        <title>Draft genome sequence of the bacteria which degrade cell wall of Tricholomamatutake.</title>
        <authorList>
            <person name="Konishi Y."/>
            <person name="Fukuta Y."/>
            <person name="Shirasaka N."/>
        </authorList>
    </citation>
    <scope>NUCLEOTIDE SEQUENCE [LARGE SCALE GENOMIC DNA]</scope>
    <source>
        <strain evidence="3">mu1</strain>
    </source>
</reference>
<keyword evidence="3" id="KW-1185">Reference proteome</keyword>
<dbReference type="Proteomes" id="UP001157114">
    <property type="component" value="Unassembled WGS sequence"/>
</dbReference>
<evidence type="ECO:0000313" key="2">
    <source>
        <dbReference type="EMBL" id="GLX69137.1"/>
    </source>
</evidence>
<name>A0ABQ6GHN1_9BACL</name>
<protein>
    <recommendedName>
        <fullName evidence="1">HTH cro/C1-type domain-containing protein</fullName>
    </recommendedName>
</protein>
<sequence length="193" mass="21857">MTAFYHIFQILDQPMVLVKVSRTATTVHETNEAFCRLSGYTQEQLKDASIELLITKHLPCDNSQHFTQETILITSGEQEIPVYLDFRPLTVTDQDEAIYALIMLEVTSEYALHEDSLTVINHVSEPAKRLKMWMAKRDLSANQLSAATHISLQTISKLRNGHIAKPNRLTAELIAGELQVAVSDIWPEVRKGR</sequence>
<dbReference type="InterPro" id="IPR035965">
    <property type="entry name" value="PAS-like_dom_sf"/>
</dbReference>
<dbReference type="PROSITE" id="PS50943">
    <property type="entry name" value="HTH_CROC1"/>
    <property type="match status" value="1"/>
</dbReference>
<dbReference type="Gene3D" id="1.10.260.40">
    <property type="entry name" value="lambda repressor-like DNA-binding domains"/>
    <property type="match status" value="1"/>
</dbReference>
<dbReference type="Pfam" id="PF13443">
    <property type="entry name" value="HTH_26"/>
    <property type="match status" value="1"/>
</dbReference>
<dbReference type="EMBL" id="BSSQ01000014">
    <property type="protein sequence ID" value="GLX69137.1"/>
    <property type="molecule type" value="Genomic_DNA"/>
</dbReference>
<evidence type="ECO:0000313" key="3">
    <source>
        <dbReference type="Proteomes" id="UP001157114"/>
    </source>
</evidence>
<dbReference type="SMART" id="SM00530">
    <property type="entry name" value="HTH_XRE"/>
    <property type="match status" value="1"/>
</dbReference>
<proteinExistence type="predicted"/>
<organism evidence="2 3">
    <name type="scientific">Paenibacillus glycanilyticus</name>
    <dbReference type="NCBI Taxonomy" id="126569"/>
    <lineage>
        <taxon>Bacteria</taxon>
        <taxon>Bacillati</taxon>
        <taxon>Bacillota</taxon>
        <taxon>Bacilli</taxon>
        <taxon>Bacillales</taxon>
        <taxon>Paenibacillaceae</taxon>
        <taxon>Paenibacillus</taxon>
    </lineage>
</organism>
<accession>A0ABQ6GHN1</accession>
<feature type="domain" description="HTH cro/C1-type" evidence="1">
    <location>
        <begin position="130"/>
        <end position="185"/>
    </location>
</feature>
<dbReference type="SUPFAM" id="SSF55785">
    <property type="entry name" value="PYP-like sensor domain (PAS domain)"/>
    <property type="match status" value="1"/>
</dbReference>
<evidence type="ECO:0000259" key="1">
    <source>
        <dbReference type="PROSITE" id="PS50943"/>
    </source>
</evidence>
<dbReference type="CDD" id="cd00093">
    <property type="entry name" value="HTH_XRE"/>
    <property type="match status" value="1"/>
</dbReference>
<comment type="caution">
    <text evidence="2">The sequence shown here is derived from an EMBL/GenBank/DDBJ whole genome shotgun (WGS) entry which is preliminary data.</text>
</comment>
<dbReference type="InterPro" id="IPR001387">
    <property type="entry name" value="Cro/C1-type_HTH"/>
</dbReference>
<gene>
    <name evidence="2" type="ORF">MU1_34820</name>
</gene>